<dbReference type="EMBL" id="CAJNOG010001863">
    <property type="protein sequence ID" value="CAF1476017.1"/>
    <property type="molecule type" value="Genomic_DNA"/>
</dbReference>
<dbReference type="InterPro" id="IPR009057">
    <property type="entry name" value="Homeodomain-like_sf"/>
</dbReference>
<evidence type="ECO:0000256" key="2">
    <source>
        <dbReference type="ARBA" id="ARBA00022473"/>
    </source>
</evidence>
<sequence>MLGSSNPSTYLLADSSRMFHDEIFSDDNDDSNNMNSSLMNNHNNANIHNNPNLNDDNIRRYRTAFSREQLARLEKEFLRENYVSRPRRCELAAELQLPESTIKVWFQNRRMKDKRQKLAFAWPGYPGDPFSYFSYMYAAAASGYVPPSPTQPTGNPVIPPMNSLAAAAVRLAAARVRSTPPSQILNGSTDTTINSCSSASSPTSSSSSPKQNHHHHQQHSPSKPSINFALPAMGLASFITNSVNESTSSTTST</sequence>
<dbReference type="Pfam" id="PF00046">
    <property type="entry name" value="Homeodomain"/>
    <property type="match status" value="1"/>
</dbReference>
<feature type="region of interest" description="Disordered" evidence="9">
    <location>
        <begin position="30"/>
        <end position="51"/>
    </location>
</feature>
<accession>A0A815MQA3</accession>
<dbReference type="EMBL" id="CAJOBB010001339">
    <property type="protein sequence ID" value="CAF3843344.1"/>
    <property type="molecule type" value="Genomic_DNA"/>
</dbReference>
<dbReference type="InterPro" id="IPR001356">
    <property type="entry name" value="HD"/>
</dbReference>
<evidence type="ECO:0000256" key="7">
    <source>
        <dbReference type="PROSITE-ProRule" id="PRU00108"/>
    </source>
</evidence>
<evidence type="ECO:0000256" key="6">
    <source>
        <dbReference type="ARBA" id="ARBA00038449"/>
    </source>
</evidence>
<dbReference type="PANTHER" id="PTHR46294">
    <property type="entry name" value="SEGMENTATION PROTEIN EVEN-SKIPPED"/>
    <property type="match status" value="1"/>
</dbReference>
<comment type="caution">
    <text evidence="12">The sequence shown here is derived from an EMBL/GenBank/DDBJ whole genome shotgun (WGS) entry which is preliminary data.</text>
</comment>
<evidence type="ECO:0000313" key="14">
    <source>
        <dbReference type="EMBL" id="CAF3595999.1"/>
    </source>
</evidence>
<evidence type="ECO:0000313" key="11">
    <source>
        <dbReference type="EMBL" id="CAF1376389.1"/>
    </source>
</evidence>
<evidence type="ECO:0000313" key="17">
    <source>
        <dbReference type="Proteomes" id="UP000663891"/>
    </source>
</evidence>
<evidence type="ECO:0000313" key="12">
    <source>
        <dbReference type="EMBL" id="CAF1421437.1"/>
    </source>
</evidence>
<dbReference type="InterPro" id="IPR052002">
    <property type="entry name" value="Even-skipped_HD"/>
</dbReference>
<comment type="similarity">
    <text evidence="6">Belongs to the even-skipped homeobox family.</text>
</comment>
<dbReference type="EMBL" id="CAJNON010001049">
    <property type="protein sequence ID" value="CAF1421437.1"/>
    <property type="molecule type" value="Genomic_DNA"/>
</dbReference>
<feature type="compositionally biased region" description="Low complexity" evidence="9">
    <location>
        <begin position="31"/>
        <end position="51"/>
    </location>
</feature>
<protein>
    <recommendedName>
        <fullName evidence="10">Homeobox domain-containing protein</fullName>
    </recommendedName>
</protein>
<feature type="region of interest" description="Disordered" evidence="9">
    <location>
        <begin position="180"/>
        <end position="227"/>
    </location>
</feature>
<evidence type="ECO:0000256" key="4">
    <source>
        <dbReference type="ARBA" id="ARBA00023155"/>
    </source>
</evidence>
<dbReference type="EMBL" id="CAJOAZ010000264">
    <property type="protein sequence ID" value="CAF3595999.1"/>
    <property type="molecule type" value="Genomic_DNA"/>
</dbReference>
<dbReference type="Gene3D" id="1.10.10.60">
    <property type="entry name" value="Homeodomain-like"/>
    <property type="match status" value="1"/>
</dbReference>
<dbReference type="PRINTS" id="PR00024">
    <property type="entry name" value="HOMEOBOX"/>
</dbReference>
<dbReference type="Proteomes" id="UP000663845">
    <property type="component" value="Unassembled WGS sequence"/>
</dbReference>
<keyword evidence="4 7" id="KW-0371">Homeobox</keyword>
<dbReference type="Proteomes" id="UP000663891">
    <property type="component" value="Unassembled WGS sequence"/>
</dbReference>
<dbReference type="AlphaFoldDB" id="A0A815MQA3"/>
<organism evidence="12 17">
    <name type="scientific">Adineta steineri</name>
    <dbReference type="NCBI Taxonomy" id="433720"/>
    <lineage>
        <taxon>Eukaryota</taxon>
        <taxon>Metazoa</taxon>
        <taxon>Spiralia</taxon>
        <taxon>Gnathifera</taxon>
        <taxon>Rotifera</taxon>
        <taxon>Eurotatoria</taxon>
        <taxon>Bdelloidea</taxon>
        <taxon>Adinetida</taxon>
        <taxon>Adinetidae</taxon>
        <taxon>Adineta</taxon>
    </lineage>
</organism>
<evidence type="ECO:0000256" key="1">
    <source>
        <dbReference type="ARBA" id="ARBA00004123"/>
    </source>
</evidence>
<dbReference type="Proteomes" id="UP000663860">
    <property type="component" value="Unassembled WGS sequence"/>
</dbReference>
<evidence type="ECO:0000313" key="15">
    <source>
        <dbReference type="EMBL" id="CAF3783611.1"/>
    </source>
</evidence>
<dbReference type="Proteomes" id="UP000663844">
    <property type="component" value="Unassembled WGS sequence"/>
</dbReference>
<comment type="subcellular location">
    <subcellularLocation>
        <location evidence="1 7 8">Nucleus</location>
    </subcellularLocation>
</comment>
<dbReference type="PANTHER" id="PTHR46294:SF4">
    <property type="entry name" value="SEGMENTATION PROTEIN EVEN-SKIPPED"/>
    <property type="match status" value="1"/>
</dbReference>
<evidence type="ECO:0000256" key="5">
    <source>
        <dbReference type="ARBA" id="ARBA00023242"/>
    </source>
</evidence>
<gene>
    <name evidence="11" type="ORF">IZO911_LOCUS38154</name>
    <name evidence="13" type="ORF">JYZ213_LOCUS42090</name>
    <name evidence="16" type="ORF">KXQ929_LOCUS19629</name>
    <name evidence="15" type="ORF">OKA104_LOCUS17505</name>
    <name evidence="14" type="ORF">OXD698_LOCUS6165</name>
    <name evidence="12" type="ORF">VCS650_LOCUS37739</name>
</gene>
<dbReference type="PROSITE" id="PS00027">
    <property type="entry name" value="HOMEOBOX_1"/>
    <property type="match status" value="1"/>
</dbReference>
<dbReference type="PROSITE" id="PS50071">
    <property type="entry name" value="HOMEOBOX_2"/>
    <property type="match status" value="1"/>
</dbReference>
<dbReference type="GO" id="GO:0000981">
    <property type="term" value="F:DNA-binding transcription factor activity, RNA polymerase II-specific"/>
    <property type="evidence" value="ECO:0007669"/>
    <property type="project" value="InterPro"/>
</dbReference>
<dbReference type="OrthoDB" id="6159439at2759"/>
<evidence type="ECO:0000256" key="8">
    <source>
        <dbReference type="RuleBase" id="RU000682"/>
    </source>
</evidence>
<reference evidence="12" key="1">
    <citation type="submission" date="2021-02" db="EMBL/GenBank/DDBJ databases">
        <authorList>
            <person name="Nowell W R."/>
        </authorList>
    </citation>
    <scope>NUCLEOTIDE SEQUENCE</scope>
</reference>
<proteinExistence type="inferred from homology"/>
<keyword evidence="3 7" id="KW-0238">DNA-binding</keyword>
<dbReference type="Proteomes" id="UP000663881">
    <property type="component" value="Unassembled WGS sequence"/>
</dbReference>
<feature type="compositionally biased region" description="Low complexity" evidence="9">
    <location>
        <begin position="195"/>
        <end position="210"/>
    </location>
</feature>
<dbReference type="SUPFAM" id="SSF46689">
    <property type="entry name" value="Homeodomain-like"/>
    <property type="match status" value="1"/>
</dbReference>
<dbReference type="InterPro" id="IPR017970">
    <property type="entry name" value="Homeobox_CS"/>
</dbReference>
<feature type="domain" description="Homeobox" evidence="10">
    <location>
        <begin position="56"/>
        <end position="116"/>
    </location>
</feature>
<evidence type="ECO:0000256" key="3">
    <source>
        <dbReference type="ARBA" id="ARBA00023125"/>
    </source>
</evidence>
<keyword evidence="5 7" id="KW-0539">Nucleus</keyword>
<dbReference type="SMART" id="SM00389">
    <property type="entry name" value="HOX"/>
    <property type="match status" value="1"/>
</dbReference>
<feature type="compositionally biased region" description="Polar residues" evidence="9">
    <location>
        <begin position="180"/>
        <end position="194"/>
    </location>
</feature>
<dbReference type="EMBL" id="CAJOAY010001046">
    <property type="protein sequence ID" value="CAF3783611.1"/>
    <property type="molecule type" value="Genomic_DNA"/>
</dbReference>
<feature type="DNA-binding region" description="Homeobox" evidence="7">
    <location>
        <begin position="58"/>
        <end position="117"/>
    </location>
</feature>
<dbReference type="CDD" id="cd00086">
    <property type="entry name" value="homeodomain"/>
    <property type="match status" value="1"/>
</dbReference>
<keyword evidence="2" id="KW-0217">Developmental protein</keyword>
<evidence type="ECO:0000313" key="13">
    <source>
        <dbReference type="EMBL" id="CAF1476017.1"/>
    </source>
</evidence>
<dbReference type="GO" id="GO:0005634">
    <property type="term" value="C:nucleus"/>
    <property type="evidence" value="ECO:0007669"/>
    <property type="project" value="UniProtKB-SubCell"/>
</dbReference>
<evidence type="ECO:0000256" key="9">
    <source>
        <dbReference type="SAM" id="MobiDB-lite"/>
    </source>
</evidence>
<name>A0A815MQA3_9BILA</name>
<dbReference type="GO" id="GO:0000978">
    <property type="term" value="F:RNA polymerase II cis-regulatory region sequence-specific DNA binding"/>
    <property type="evidence" value="ECO:0007669"/>
    <property type="project" value="TreeGrafter"/>
</dbReference>
<dbReference type="InterPro" id="IPR020479">
    <property type="entry name" value="HD_metazoa"/>
</dbReference>
<dbReference type="FunFam" id="1.10.10.60:FF:000256">
    <property type="entry name" value="Even-skipped homeobox 1"/>
    <property type="match status" value="1"/>
</dbReference>
<evidence type="ECO:0000313" key="16">
    <source>
        <dbReference type="EMBL" id="CAF3843344.1"/>
    </source>
</evidence>
<evidence type="ECO:0000259" key="10">
    <source>
        <dbReference type="PROSITE" id="PS50071"/>
    </source>
</evidence>
<dbReference type="Proteomes" id="UP000663868">
    <property type="component" value="Unassembled WGS sequence"/>
</dbReference>
<dbReference type="EMBL" id="CAJNOE010001028">
    <property type="protein sequence ID" value="CAF1376389.1"/>
    <property type="molecule type" value="Genomic_DNA"/>
</dbReference>